<evidence type="ECO:0000256" key="1">
    <source>
        <dbReference type="SAM" id="Phobius"/>
    </source>
</evidence>
<protein>
    <submittedName>
        <fullName evidence="2">DUF308 domain-containing protein</fullName>
    </submittedName>
</protein>
<sequence>MSTIEIDEIDARDVTGTWWVPVAAGVLSLLFGFLVLSFSYTTVWAIALFAGCSFLLTGLGELAVGLASRGALRWLSLFLGVVALAAGVMAFAWPDSTVLVIARIVAWLLLIRGVVGVAGAFHSRTLGDPAWWMPLAIGLLEIVVAVWAVRYPERSLVLLVLWVGIAAISRGLMFLVLGFGLRSADRALA</sequence>
<feature type="transmembrane region" description="Helical" evidence="1">
    <location>
        <begin position="74"/>
        <end position="93"/>
    </location>
</feature>
<dbReference type="Proteomes" id="UP001216390">
    <property type="component" value="Chromosome"/>
</dbReference>
<evidence type="ECO:0000313" key="3">
    <source>
        <dbReference type="Proteomes" id="UP001216390"/>
    </source>
</evidence>
<keyword evidence="1" id="KW-1133">Transmembrane helix</keyword>
<feature type="transmembrane region" description="Helical" evidence="1">
    <location>
        <begin position="129"/>
        <end position="149"/>
    </location>
</feature>
<feature type="transmembrane region" description="Helical" evidence="1">
    <location>
        <begin position="18"/>
        <end position="36"/>
    </location>
</feature>
<keyword evidence="1" id="KW-0472">Membrane</keyword>
<dbReference type="KEGG" id="ima:PO878_10255"/>
<dbReference type="PANTHER" id="PTHR34989">
    <property type="entry name" value="PROTEIN HDED"/>
    <property type="match status" value="1"/>
</dbReference>
<dbReference type="EMBL" id="CP116942">
    <property type="protein sequence ID" value="WCO69107.1"/>
    <property type="molecule type" value="Genomic_DNA"/>
</dbReference>
<dbReference type="Pfam" id="PF03729">
    <property type="entry name" value="DUF308"/>
    <property type="match status" value="1"/>
</dbReference>
<feature type="transmembrane region" description="Helical" evidence="1">
    <location>
        <begin position="100"/>
        <end position="123"/>
    </location>
</feature>
<accession>A0AAE9YIE0</accession>
<reference evidence="2" key="1">
    <citation type="submission" date="2023-01" db="EMBL/GenBank/DDBJ databases">
        <title>The diversity of Class Acidimicrobiia in South China Sea sediment environments and the proposal of Iamia marina sp. nov., a novel species of the genus Iamia.</title>
        <authorList>
            <person name="He Y."/>
            <person name="Tian X."/>
        </authorList>
    </citation>
    <scope>NUCLEOTIDE SEQUENCE</scope>
    <source>
        <strain evidence="2">DSM 19957</strain>
    </source>
</reference>
<dbReference type="InterPro" id="IPR052712">
    <property type="entry name" value="Acid_resist_chaperone_HdeD"/>
</dbReference>
<evidence type="ECO:0000313" key="2">
    <source>
        <dbReference type="EMBL" id="WCO69107.1"/>
    </source>
</evidence>
<dbReference type="RefSeq" id="WP_272738621.1">
    <property type="nucleotide sequence ID" value="NZ_CP116942.1"/>
</dbReference>
<feature type="transmembrane region" description="Helical" evidence="1">
    <location>
        <begin position="156"/>
        <end position="181"/>
    </location>
</feature>
<keyword evidence="1" id="KW-0812">Transmembrane</keyword>
<dbReference type="InterPro" id="IPR005325">
    <property type="entry name" value="DUF308_memb"/>
</dbReference>
<dbReference type="GO" id="GO:0005886">
    <property type="term" value="C:plasma membrane"/>
    <property type="evidence" value="ECO:0007669"/>
    <property type="project" value="TreeGrafter"/>
</dbReference>
<organism evidence="2 3">
    <name type="scientific">Iamia majanohamensis</name>
    <dbReference type="NCBI Taxonomy" id="467976"/>
    <lineage>
        <taxon>Bacteria</taxon>
        <taxon>Bacillati</taxon>
        <taxon>Actinomycetota</taxon>
        <taxon>Acidimicrobiia</taxon>
        <taxon>Acidimicrobiales</taxon>
        <taxon>Iamiaceae</taxon>
        <taxon>Iamia</taxon>
    </lineage>
</organism>
<feature type="transmembrane region" description="Helical" evidence="1">
    <location>
        <begin position="43"/>
        <end position="68"/>
    </location>
</feature>
<gene>
    <name evidence="2" type="ORF">PO878_10255</name>
</gene>
<dbReference type="AlphaFoldDB" id="A0AAE9YIE0"/>
<keyword evidence="3" id="KW-1185">Reference proteome</keyword>
<dbReference type="PANTHER" id="PTHR34989:SF1">
    <property type="entry name" value="PROTEIN HDED"/>
    <property type="match status" value="1"/>
</dbReference>
<proteinExistence type="predicted"/>
<name>A0AAE9YIE0_9ACTN</name>